<keyword evidence="7" id="KW-0966">Cell projection</keyword>
<sequence length="236" mass="27301">MDSEHDEYYEITSQLDAREILRYLNNLGIRNISGEVLKYFITDLKKLIKYDLQQRDSNLSSKTQTTEVIGPERLHSATTFSSRTRSKTQDTPLICSKECQRSRKHTNVRTVNSAPNLFTQKAVDKPTRRACSCVRVDKKPEMAKETLKPTFSSNLIKVPKQVTKRKNDPVSLYHYYTSLWAKYKPNVPGENDWADLRWNIRQKMVGNISEPTNKPTALQEKQAVKKKRIPSQPDVL</sequence>
<evidence type="ECO:0000256" key="1">
    <source>
        <dbReference type="ARBA" id="ARBA00004114"/>
    </source>
</evidence>
<proteinExistence type="inferred from homology"/>
<dbReference type="OrthoDB" id="6343432at2759"/>
<evidence type="ECO:0000259" key="9">
    <source>
        <dbReference type="Pfam" id="PF15311"/>
    </source>
</evidence>
<keyword evidence="6" id="KW-0206">Cytoskeleton</keyword>
<organism evidence="10 11">
    <name type="scientific">Bicyclus anynana</name>
    <name type="common">Squinting bush brown butterfly</name>
    <dbReference type="NCBI Taxonomy" id="110368"/>
    <lineage>
        <taxon>Eukaryota</taxon>
        <taxon>Metazoa</taxon>
        <taxon>Ecdysozoa</taxon>
        <taxon>Arthropoda</taxon>
        <taxon>Hexapoda</taxon>
        <taxon>Insecta</taxon>
        <taxon>Pterygota</taxon>
        <taxon>Neoptera</taxon>
        <taxon>Endopterygota</taxon>
        <taxon>Lepidoptera</taxon>
        <taxon>Glossata</taxon>
        <taxon>Ditrysia</taxon>
        <taxon>Papilionoidea</taxon>
        <taxon>Nymphalidae</taxon>
        <taxon>Satyrinae</taxon>
        <taxon>Satyrini</taxon>
        <taxon>Mycalesina</taxon>
        <taxon>Bicyclus</taxon>
    </lineage>
</organism>
<feature type="domain" description="Centriolar and ciliogenesis-associated protein HYLS1 C-terminal" evidence="9">
    <location>
        <begin position="159"/>
        <end position="217"/>
    </location>
</feature>
<dbReference type="Proteomes" id="UP001652582">
    <property type="component" value="Chromosome 9"/>
</dbReference>
<evidence type="ECO:0000256" key="4">
    <source>
        <dbReference type="ARBA" id="ARBA00022490"/>
    </source>
</evidence>
<dbReference type="GO" id="GO:0005814">
    <property type="term" value="C:centriole"/>
    <property type="evidence" value="ECO:0007669"/>
    <property type="project" value="UniProtKB-SubCell"/>
</dbReference>
<dbReference type="Pfam" id="PF15311">
    <property type="entry name" value="HYLS1_C"/>
    <property type="match status" value="1"/>
</dbReference>
<dbReference type="PANTHER" id="PTHR34174">
    <property type="entry name" value="HYDROLETHALUS SYNDROME PROTEIN 1"/>
    <property type="match status" value="1"/>
</dbReference>
<feature type="region of interest" description="Disordered" evidence="8">
    <location>
        <begin position="207"/>
        <end position="236"/>
    </location>
</feature>
<keyword evidence="5" id="KW-0970">Cilium biogenesis/degradation</keyword>
<protein>
    <submittedName>
        <fullName evidence="11">Uncharacterized protein LOC112044784</fullName>
    </submittedName>
</protein>
<dbReference type="KEGG" id="bany:112044784"/>
<evidence type="ECO:0000256" key="7">
    <source>
        <dbReference type="ARBA" id="ARBA00023273"/>
    </source>
</evidence>
<comment type="subcellular location">
    <subcellularLocation>
        <location evidence="2">Cell projection</location>
        <location evidence="2">Cilium</location>
    </subcellularLocation>
    <subcellularLocation>
        <location evidence="1">Cytoplasm</location>
        <location evidence="1">Cytoskeleton</location>
        <location evidence="1">Microtubule organizing center</location>
        <location evidence="1">Centrosome</location>
        <location evidence="1">Centriole</location>
    </subcellularLocation>
</comment>
<dbReference type="AlphaFoldDB" id="A0A6J1MUE9"/>
<accession>A0A6J1MUE9</accession>
<dbReference type="InterPro" id="IPR052319">
    <property type="entry name" value="Centriolar_ciliogenesis_assoc"/>
</dbReference>
<evidence type="ECO:0000313" key="10">
    <source>
        <dbReference type="Proteomes" id="UP001652582"/>
    </source>
</evidence>
<dbReference type="GO" id="GO:0097730">
    <property type="term" value="C:non-motile cilium"/>
    <property type="evidence" value="ECO:0007669"/>
    <property type="project" value="TreeGrafter"/>
</dbReference>
<name>A0A6J1MUE9_BICAN</name>
<dbReference type="GO" id="GO:0060271">
    <property type="term" value="P:cilium assembly"/>
    <property type="evidence" value="ECO:0007669"/>
    <property type="project" value="TreeGrafter"/>
</dbReference>
<evidence type="ECO:0000256" key="6">
    <source>
        <dbReference type="ARBA" id="ARBA00023212"/>
    </source>
</evidence>
<dbReference type="InterPro" id="IPR027918">
    <property type="entry name" value="HYLS1_C_dom"/>
</dbReference>
<evidence type="ECO:0000313" key="11">
    <source>
        <dbReference type="RefSeq" id="XP_023936508.2"/>
    </source>
</evidence>
<dbReference type="RefSeq" id="XP_023936508.2">
    <property type="nucleotide sequence ID" value="XM_024080740.2"/>
</dbReference>
<comment type="similarity">
    <text evidence="3">Belongs to the HYLS1 family.</text>
</comment>
<dbReference type="PANTHER" id="PTHR34174:SF1">
    <property type="entry name" value="CENTRIOLAR AND CILIOGENESIS-ASSOCIATED PROTEIN HYLS1"/>
    <property type="match status" value="1"/>
</dbReference>
<evidence type="ECO:0000256" key="3">
    <source>
        <dbReference type="ARBA" id="ARBA00010091"/>
    </source>
</evidence>
<reference evidence="11" key="1">
    <citation type="submission" date="2025-08" db="UniProtKB">
        <authorList>
            <consortium name="RefSeq"/>
        </authorList>
    </citation>
    <scope>IDENTIFICATION</scope>
</reference>
<evidence type="ECO:0000256" key="5">
    <source>
        <dbReference type="ARBA" id="ARBA00022794"/>
    </source>
</evidence>
<evidence type="ECO:0000256" key="2">
    <source>
        <dbReference type="ARBA" id="ARBA00004138"/>
    </source>
</evidence>
<gene>
    <name evidence="11" type="primary">LOC112044784</name>
</gene>
<keyword evidence="4" id="KW-0963">Cytoplasm</keyword>
<keyword evidence="10" id="KW-1185">Reference proteome</keyword>
<dbReference type="GeneID" id="112044784"/>
<evidence type="ECO:0000256" key="8">
    <source>
        <dbReference type="SAM" id="MobiDB-lite"/>
    </source>
</evidence>